<name>A0A098B511_DESHA</name>
<protein>
    <submittedName>
        <fullName evidence="2">Uncharacterized protein</fullName>
    </submittedName>
</protein>
<dbReference type="AlphaFoldDB" id="A0A098B511"/>
<accession>A0A098B511</accession>
<proteinExistence type="predicted"/>
<evidence type="ECO:0000256" key="1">
    <source>
        <dbReference type="SAM" id="MobiDB-lite"/>
    </source>
</evidence>
<reference evidence="2" key="1">
    <citation type="submission" date="2014-07" db="EMBL/GenBank/DDBJ databases">
        <authorList>
            <person name="Hornung V.Bastian."/>
        </authorList>
    </citation>
    <scope>NUCLEOTIDE SEQUENCE</scope>
    <source>
        <strain evidence="2">PCE-S</strain>
    </source>
</reference>
<evidence type="ECO:0000313" key="2">
    <source>
        <dbReference type="EMBL" id="CDX03447.1"/>
    </source>
</evidence>
<dbReference type="EMBL" id="LK996017">
    <property type="protein sequence ID" value="CDX03447.1"/>
    <property type="molecule type" value="Genomic_DNA"/>
</dbReference>
<gene>
    <name evidence="2" type="ORF">DPCES_3561</name>
</gene>
<feature type="region of interest" description="Disordered" evidence="1">
    <location>
        <begin position="50"/>
        <end position="85"/>
    </location>
</feature>
<organism evidence="2">
    <name type="scientific">Desulfitobacterium hafniense</name>
    <name type="common">Desulfitobacterium frappieri</name>
    <dbReference type="NCBI Taxonomy" id="49338"/>
    <lineage>
        <taxon>Bacteria</taxon>
        <taxon>Bacillati</taxon>
        <taxon>Bacillota</taxon>
        <taxon>Clostridia</taxon>
        <taxon>Eubacteriales</taxon>
        <taxon>Desulfitobacteriaceae</taxon>
        <taxon>Desulfitobacterium</taxon>
    </lineage>
</organism>
<sequence length="134" mass="14480">MKIKCISCRFASTDKSASDKHWTAYECGNPKSEYHKSLINISEDGNKHKRISWSGCQHGERKVKPNATETTSAMPPSRLPGANGSQVLSQTHAGIQPAVQPEGKTQVFQTALQQCPVAAVKKESSTGASPLCRV</sequence>